<feature type="transmembrane region" description="Helical" evidence="1">
    <location>
        <begin position="260"/>
        <end position="278"/>
    </location>
</feature>
<feature type="transmembrane region" description="Helical" evidence="1">
    <location>
        <begin position="58"/>
        <end position="78"/>
    </location>
</feature>
<dbReference type="AlphaFoldDB" id="A0A943DSS6"/>
<feature type="transmembrane region" description="Helical" evidence="1">
    <location>
        <begin position="12"/>
        <end position="28"/>
    </location>
</feature>
<feature type="transmembrane region" description="Helical" evidence="1">
    <location>
        <begin position="34"/>
        <end position="51"/>
    </location>
</feature>
<sequence length="488" mass="56876">MFKIDKKTFNYILYFGVAFGVCGSYILLTESYSLLIILPCIIFCLGMKYALRDFYNNIFLFSFLVCFFTFLLGGQVLNKIMHVYGYDFPEKIEIHTDFVLLISLVGLLLGYILVDKTKTKKKKTVNLIDYDSGYYKNVREISKYYFYATYFLWILILLDIVLYVVQYGYINYYLSYSSRIPAVMREIGYMAPAALFIYLATMPKKKEAKIPIIMYSIYLLLSLGTGRRIYFMTGLLVIFAYMMLRNVIHPEAKPWISKKNIIRICIVVPFLLILMYLFEYIRSENYVGTASQYSPLFGFFVRQGTSINVIKYTELFELRLNPDAYYSLYNTLRWLQDSWIDKLLNLDMSFAFGRQSPETATTGTYLADFVSYNANSNIYLDGMGYGSCYIEELYVDFGYIGVFLGNMLYGILLCRLLKNSMRKGNIWLMAVGLFIIDAIFKAPRATYDSFFGQFLYFNSWGPFLVVFLFVNLYSRHGIRSNKSNCVNV</sequence>
<feature type="transmembrane region" description="Helical" evidence="1">
    <location>
        <begin position="397"/>
        <end position="417"/>
    </location>
</feature>
<protein>
    <submittedName>
        <fullName evidence="2">O-antigen polysaccharide polymerase Wzy family protein</fullName>
    </submittedName>
</protein>
<feature type="transmembrane region" description="Helical" evidence="1">
    <location>
        <begin position="424"/>
        <end position="442"/>
    </location>
</feature>
<feature type="transmembrane region" description="Helical" evidence="1">
    <location>
        <begin position="229"/>
        <end position="248"/>
    </location>
</feature>
<dbReference type="NCBIfam" id="TIGR04370">
    <property type="entry name" value="glyco_rpt_poly"/>
    <property type="match status" value="1"/>
</dbReference>
<feature type="transmembrane region" description="Helical" evidence="1">
    <location>
        <begin position="208"/>
        <end position="223"/>
    </location>
</feature>
<dbReference type="Proteomes" id="UP000782901">
    <property type="component" value="Unassembled WGS sequence"/>
</dbReference>
<evidence type="ECO:0000256" key="1">
    <source>
        <dbReference type="SAM" id="Phobius"/>
    </source>
</evidence>
<gene>
    <name evidence="2" type="ORF">KHY35_15425</name>
</gene>
<evidence type="ECO:0000313" key="3">
    <source>
        <dbReference type="Proteomes" id="UP000782901"/>
    </source>
</evidence>
<feature type="transmembrane region" description="Helical" evidence="1">
    <location>
        <begin position="144"/>
        <end position="170"/>
    </location>
</feature>
<reference evidence="2" key="1">
    <citation type="submission" date="2021-02" db="EMBL/GenBank/DDBJ databases">
        <title>Infant gut strain persistence is associated with maternal origin, phylogeny, and functional potential including surface adhesion and iron acquisition.</title>
        <authorList>
            <person name="Lou Y.C."/>
        </authorList>
    </citation>
    <scope>NUCLEOTIDE SEQUENCE</scope>
    <source>
        <strain evidence="2">L3_082_243G1_dasL3_082_243G1_maxbin2.maxbin.015s ta_sub</strain>
    </source>
</reference>
<feature type="transmembrane region" description="Helical" evidence="1">
    <location>
        <begin position="182"/>
        <end position="201"/>
    </location>
</feature>
<feature type="transmembrane region" description="Helical" evidence="1">
    <location>
        <begin position="454"/>
        <end position="473"/>
    </location>
</feature>
<dbReference type="InterPro" id="IPR029468">
    <property type="entry name" value="O-ag_pol_Wzy"/>
</dbReference>
<feature type="transmembrane region" description="Helical" evidence="1">
    <location>
        <begin position="98"/>
        <end position="114"/>
    </location>
</feature>
<keyword evidence="1" id="KW-1133">Transmembrane helix</keyword>
<keyword evidence="1" id="KW-0472">Membrane</keyword>
<dbReference type="Pfam" id="PF14296">
    <property type="entry name" value="O-ag_pol_Wzy"/>
    <property type="match status" value="1"/>
</dbReference>
<proteinExistence type="predicted"/>
<keyword evidence="1" id="KW-0812">Transmembrane</keyword>
<comment type="caution">
    <text evidence="2">The sequence shown here is derived from an EMBL/GenBank/DDBJ whole genome shotgun (WGS) entry which is preliminary data.</text>
</comment>
<accession>A0A943DSS6</accession>
<organism evidence="2 3">
    <name type="scientific">Bacteroides thetaiotaomicron</name>
    <dbReference type="NCBI Taxonomy" id="818"/>
    <lineage>
        <taxon>Bacteria</taxon>
        <taxon>Pseudomonadati</taxon>
        <taxon>Bacteroidota</taxon>
        <taxon>Bacteroidia</taxon>
        <taxon>Bacteroidales</taxon>
        <taxon>Bacteroidaceae</taxon>
        <taxon>Bacteroides</taxon>
    </lineage>
</organism>
<dbReference type="EMBL" id="JAGZEE010000023">
    <property type="protein sequence ID" value="MBS5412078.1"/>
    <property type="molecule type" value="Genomic_DNA"/>
</dbReference>
<name>A0A943DSS6_BACT4</name>
<evidence type="ECO:0000313" key="2">
    <source>
        <dbReference type="EMBL" id="MBS5412078.1"/>
    </source>
</evidence>